<evidence type="ECO:0000313" key="6">
    <source>
        <dbReference type="Proteomes" id="UP000078558"/>
    </source>
</evidence>
<protein>
    <submittedName>
        <fullName evidence="4">Histone acetyltransferase HPA2 and related acetyltransferases</fullName>
    </submittedName>
</protein>
<keyword evidence="2" id="KW-0012">Acyltransferase</keyword>
<proteinExistence type="predicted"/>
<feature type="domain" description="N-acetyltransferase" evidence="3">
    <location>
        <begin position="5"/>
        <end position="152"/>
    </location>
</feature>
<keyword evidence="1 4" id="KW-0808">Transferase</keyword>
<sequence>MTLTVSIESPAQPEVEALLQRSNDYHLALYPPESCHFLDSRDLSAPHVTFWVARLQGQAVGCCALVALGGGEGEIKRLWVESAARGQRVGARLMDALETGARGQGLDVVLLETGIDQPEALALYRSRGYEACEPFGNYLPDPVCVFLRKDLRRNLGKEEAGKVQGLSGAARQYAAE</sequence>
<dbReference type="PANTHER" id="PTHR43877:SF2">
    <property type="entry name" value="AMINOALKYLPHOSPHONATE N-ACETYLTRANSFERASE-RELATED"/>
    <property type="match status" value="1"/>
</dbReference>
<dbReference type="EMBL" id="LT907988">
    <property type="protein sequence ID" value="SOE52494.1"/>
    <property type="molecule type" value="Genomic_DNA"/>
</dbReference>
<dbReference type="KEGG" id="odi:ODI_R4236"/>
<dbReference type="InterPro" id="IPR050832">
    <property type="entry name" value="Bact_Acetyltransf"/>
</dbReference>
<organism evidence="4 6">
    <name type="scientific">Orrella dioscoreae</name>
    <dbReference type="NCBI Taxonomy" id="1851544"/>
    <lineage>
        <taxon>Bacteria</taxon>
        <taxon>Pseudomonadati</taxon>
        <taxon>Pseudomonadota</taxon>
        <taxon>Betaproteobacteria</taxon>
        <taxon>Burkholderiales</taxon>
        <taxon>Alcaligenaceae</taxon>
        <taxon>Orrella</taxon>
    </lineage>
</organism>
<accession>A0A1C3K632</accession>
<dbReference type="InterPro" id="IPR016181">
    <property type="entry name" value="Acyl_CoA_acyltransferase"/>
</dbReference>
<dbReference type="GO" id="GO:0016747">
    <property type="term" value="F:acyltransferase activity, transferring groups other than amino-acyl groups"/>
    <property type="evidence" value="ECO:0007669"/>
    <property type="project" value="InterPro"/>
</dbReference>
<keyword evidence="6" id="KW-1185">Reference proteome</keyword>
<dbReference type="RefSeq" id="WP_067757469.1">
    <property type="nucleotide sequence ID" value="NZ_LT907988.1"/>
</dbReference>
<name>A0A1C3K632_9BURK</name>
<evidence type="ECO:0000313" key="5">
    <source>
        <dbReference type="EMBL" id="SOE52494.1"/>
    </source>
</evidence>
<evidence type="ECO:0000256" key="2">
    <source>
        <dbReference type="ARBA" id="ARBA00023315"/>
    </source>
</evidence>
<dbReference type="CDD" id="cd04301">
    <property type="entry name" value="NAT_SF"/>
    <property type="match status" value="1"/>
</dbReference>
<dbReference type="STRING" id="1851544.ODI_01013"/>
<reference evidence="5 6" key="2">
    <citation type="submission" date="2017-08" db="EMBL/GenBank/DDBJ databases">
        <authorList>
            <person name="de Groot N.N."/>
        </authorList>
    </citation>
    <scope>NUCLEOTIDE SEQUENCE [LARGE SCALE GENOMIC DNA]</scope>
    <source>
        <strain evidence="5">Orrdi1</strain>
    </source>
</reference>
<evidence type="ECO:0000256" key="1">
    <source>
        <dbReference type="ARBA" id="ARBA00022679"/>
    </source>
</evidence>
<dbReference type="Pfam" id="PF00583">
    <property type="entry name" value="Acetyltransf_1"/>
    <property type="match status" value="1"/>
</dbReference>
<dbReference type="PANTHER" id="PTHR43877">
    <property type="entry name" value="AMINOALKYLPHOSPHONATE N-ACETYLTRANSFERASE-RELATED-RELATED"/>
    <property type="match status" value="1"/>
</dbReference>
<dbReference type="Gene3D" id="3.40.630.30">
    <property type="match status" value="1"/>
</dbReference>
<dbReference type="OrthoDB" id="9803233at2"/>
<gene>
    <name evidence="4" type="ORF">ODI_01013</name>
    <name evidence="5" type="ORF">ODI_R4236</name>
</gene>
<evidence type="ECO:0000313" key="4">
    <source>
        <dbReference type="EMBL" id="SBT26888.1"/>
    </source>
</evidence>
<reference evidence="4 6" key="1">
    <citation type="submission" date="2016-06" db="EMBL/GenBank/DDBJ databases">
        <authorList>
            <person name="Kjaerup R.B."/>
            <person name="Dalgaard T.S."/>
            <person name="Juul-Madsen H.R."/>
        </authorList>
    </citation>
    <scope>NUCLEOTIDE SEQUENCE [LARGE SCALE GENOMIC DNA]</scope>
    <source>
        <strain evidence="4">Orrdi1</strain>
    </source>
</reference>
<evidence type="ECO:0000259" key="3">
    <source>
        <dbReference type="PROSITE" id="PS51186"/>
    </source>
</evidence>
<dbReference type="AlphaFoldDB" id="A0A1C3K632"/>
<dbReference type="InterPro" id="IPR000182">
    <property type="entry name" value="GNAT_dom"/>
</dbReference>
<dbReference type="EMBL" id="FLRC01000044">
    <property type="protein sequence ID" value="SBT26888.1"/>
    <property type="molecule type" value="Genomic_DNA"/>
</dbReference>
<dbReference type="PROSITE" id="PS51186">
    <property type="entry name" value="GNAT"/>
    <property type="match status" value="1"/>
</dbReference>
<dbReference type="Proteomes" id="UP000078558">
    <property type="component" value="Chromosome I"/>
</dbReference>
<dbReference type="SUPFAM" id="SSF55729">
    <property type="entry name" value="Acyl-CoA N-acyltransferases (Nat)"/>
    <property type="match status" value="1"/>
</dbReference>